<name>A0AAD2TMM6_PARDI</name>
<sequence length="86" mass="10020">MTISSMYNVDAGLKWISPNGKAEISLKVDDMFNSWVPKDLNLQYKTQDLHMRMIPDSRRVSLSFIYKFGDFKAKEHKEVDSSRFGK</sequence>
<dbReference type="AlphaFoldDB" id="A0AAD2TMM6"/>
<reference evidence="1 2" key="1">
    <citation type="submission" date="2012-02" db="EMBL/GenBank/DDBJ databases">
        <title>The Genome Sequence of Parabacteroides distasonis CL09T03C24.</title>
        <authorList>
            <consortium name="The Broad Institute Genome Sequencing Platform"/>
            <person name="Earl A."/>
            <person name="Ward D."/>
            <person name="Feldgarden M."/>
            <person name="Gevers D."/>
            <person name="Zitomersky N.L."/>
            <person name="Coyne M.J."/>
            <person name="Comstock L.E."/>
            <person name="Young S.K."/>
            <person name="Zeng Q."/>
            <person name="Gargeya S."/>
            <person name="Fitzgerald M."/>
            <person name="Haas B."/>
            <person name="Abouelleil A."/>
            <person name="Alvarado L."/>
            <person name="Arachchi H.M."/>
            <person name="Berlin A."/>
            <person name="Chapman S.B."/>
            <person name="Gearin G."/>
            <person name="Goldberg J."/>
            <person name="Griggs A."/>
            <person name="Gujja S."/>
            <person name="Hansen M."/>
            <person name="Heiman D."/>
            <person name="Howarth C."/>
            <person name="Larimer J."/>
            <person name="Lui A."/>
            <person name="MacDonald P.J.P."/>
            <person name="McCowen C."/>
            <person name="Montmayeur A."/>
            <person name="Murphy C."/>
            <person name="Neiman D."/>
            <person name="Pearson M."/>
            <person name="Priest M."/>
            <person name="Roberts A."/>
            <person name="Saif S."/>
            <person name="Shea T."/>
            <person name="Sisk P."/>
            <person name="Stolte C."/>
            <person name="Sykes S."/>
            <person name="Wortman J."/>
            <person name="Nusbaum C."/>
            <person name="Birren B."/>
        </authorList>
    </citation>
    <scope>NUCLEOTIDE SEQUENCE [LARGE SCALE GENOMIC DNA]</scope>
    <source>
        <strain evidence="1 2">CL09T03C24</strain>
    </source>
</reference>
<gene>
    <name evidence="1" type="ORF">HMPREF1059_03283</name>
</gene>
<evidence type="ECO:0008006" key="3">
    <source>
        <dbReference type="Google" id="ProtNLM"/>
    </source>
</evidence>
<evidence type="ECO:0000313" key="2">
    <source>
        <dbReference type="Proteomes" id="UP000006262"/>
    </source>
</evidence>
<evidence type="ECO:0000313" key="1">
    <source>
        <dbReference type="EMBL" id="EKN23139.1"/>
    </source>
</evidence>
<accession>A0AAD2TMM6</accession>
<organism evidence="1 2">
    <name type="scientific">Parabacteroides distasonis CL09T03C24</name>
    <dbReference type="NCBI Taxonomy" id="999417"/>
    <lineage>
        <taxon>Bacteria</taxon>
        <taxon>Pseudomonadati</taxon>
        <taxon>Bacteroidota</taxon>
        <taxon>Bacteroidia</taxon>
        <taxon>Bacteroidales</taxon>
        <taxon>Tannerellaceae</taxon>
        <taxon>Parabacteroides</taxon>
    </lineage>
</organism>
<protein>
    <recommendedName>
        <fullName evidence="3">Outer membrane protein beta-barrel domain-containing protein</fullName>
    </recommendedName>
</protein>
<proteinExistence type="predicted"/>
<comment type="caution">
    <text evidence="1">The sequence shown here is derived from an EMBL/GenBank/DDBJ whole genome shotgun (WGS) entry which is preliminary data.</text>
</comment>
<dbReference type="EMBL" id="AGZN01000033">
    <property type="protein sequence ID" value="EKN23139.1"/>
    <property type="molecule type" value="Genomic_DNA"/>
</dbReference>
<dbReference type="Proteomes" id="UP000006262">
    <property type="component" value="Unassembled WGS sequence"/>
</dbReference>